<dbReference type="PANTHER" id="PTHR11552:SF147">
    <property type="entry name" value="CHOLINE DEHYDROGENASE, MITOCHONDRIAL"/>
    <property type="match status" value="1"/>
</dbReference>
<evidence type="ECO:0000256" key="4">
    <source>
        <dbReference type="ARBA" id="ARBA00022827"/>
    </source>
</evidence>
<evidence type="ECO:0000313" key="10">
    <source>
        <dbReference type="Proteomes" id="UP000238169"/>
    </source>
</evidence>
<dbReference type="PIRSF" id="PIRSF000137">
    <property type="entry name" value="Alcohol_oxidase"/>
    <property type="match status" value="1"/>
</dbReference>
<keyword evidence="10" id="KW-1185">Reference proteome</keyword>
<name>A0A2U3I601_9BURK</name>
<dbReference type="AlphaFoldDB" id="A0A2U3I601"/>
<dbReference type="RefSeq" id="WP_106855238.1">
    <property type="nucleotide sequence ID" value="NZ_OGTP01000008.1"/>
</dbReference>
<comment type="similarity">
    <text evidence="2 6">Belongs to the GMC oxidoreductase family.</text>
</comment>
<organism evidence="9 10">
    <name type="scientific">Caballeronia novacaledonica</name>
    <dbReference type="NCBI Taxonomy" id="1544861"/>
    <lineage>
        <taxon>Bacteria</taxon>
        <taxon>Pseudomonadati</taxon>
        <taxon>Pseudomonadota</taxon>
        <taxon>Betaproteobacteria</taxon>
        <taxon>Burkholderiales</taxon>
        <taxon>Burkholderiaceae</taxon>
        <taxon>Caballeronia</taxon>
    </lineage>
</organism>
<dbReference type="Gene3D" id="3.50.50.60">
    <property type="entry name" value="FAD/NAD(P)-binding domain"/>
    <property type="match status" value="1"/>
</dbReference>
<dbReference type="InterPro" id="IPR036188">
    <property type="entry name" value="FAD/NAD-bd_sf"/>
</dbReference>
<evidence type="ECO:0000259" key="7">
    <source>
        <dbReference type="PROSITE" id="PS00623"/>
    </source>
</evidence>
<gene>
    <name evidence="9" type="ORF">NOV72_02820</name>
</gene>
<dbReference type="Pfam" id="PF00732">
    <property type="entry name" value="GMC_oxred_N"/>
    <property type="match status" value="1"/>
</dbReference>
<reference evidence="10" key="1">
    <citation type="submission" date="2018-01" db="EMBL/GenBank/DDBJ databases">
        <authorList>
            <person name="Peeters C."/>
        </authorList>
    </citation>
    <scope>NUCLEOTIDE SEQUENCE [LARGE SCALE GENOMIC DNA]</scope>
</reference>
<feature type="binding site" evidence="5">
    <location>
        <position position="85"/>
    </location>
    <ligand>
        <name>FAD</name>
        <dbReference type="ChEBI" id="CHEBI:57692"/>
    </ligand>
</feature>
<dbReference type="PROSITE" id="PS00623">
    <property type="entry name" value="GMC_OXRED_1"/>
    <property type="match status" value="1"/>
</dbReference>
<evidence type="ECO:0000256" key="2">
    <source>
        <dbReference type="ARBA" id="ARBA00010790"/>
    </source>
</evidence>
<evidence type="ECO:0000256" key="5">
    <source>
        <dbReference type="PIRSR" id="PIRSR000137-2"/>
    </source>
</evidence>
<feature type="domain" description="Glucose-methanol-choline oxidoreductase N-terminal" evidence="7">
    <location>
        <begin position="83"/>
        <end position="106"/>
    </location>
</feature>
<feature type="domain" description="Glucose-methanol-choline oxidoreductase N-terminal" evidence="8">
    <location>
        <begin position="255"/>
        <end position="269"/>
    </location>
</feature>
<proteinExistence type="inferred from homology"/>
<feature type="binding site" evidence="5">
    <location>
        <position position="219"/>
    </location>
    <ligand>
        <name>FAD</name>
        <dbReference type="ChEBI" id="CHEBI:57692"/>
    </ligand>
</feature>
<protein>
    <submittedName>
        <fullName evidence="9">Choline dehydrogenase</fullName>
    </submittedName>
</protein>
<dbReference type="PANTHER" id="PTHR11552">
    <property type="entry name" value="GLUCOSE-METHANOL-CHOLINE GMC OXIDOREDUCTASE"/>
    <property type="match status" value="1"/>
</dbReference>
<evidence type="ECO:0000256" key="6">
    <source>
        <dbReference type="RuleBase" id="RU003968"/>
    </source>
</evidence>
<dbReference type="OrthoDB" id="9785276at2"/>
<dbReference type="EMBL" id="OGTP01000008">
    <property type="protein sequence ID" value="SPB15600.1"/>
    <property type="molecule type" value="Genomic_DNA"/>
</dbReference>
<dbReference type="InterPro" id="IPR012132">
    <property type="entry name" value="GMC_OxRdtase"/>
</dbReference>
<comment type="cofactor">
    <cofactor evidence="1 5">
        <name>FAD</name>
        <dbReference type="ChEBI" id="CHEBI:57692"/>
    </cofactor>
</comment>
<dbReference type="GO" id="GO:0050660">
    <property type="term" value="F:flavin adenine dinucleotide binding"/>
    <property type="evidence" value="ECO:0007669"/>
    <property type="project" value="InterPro"/>
</dbReference>
<dbReference type="Proteomes" id="UP000238169">
    <property type="component" value="Unassembled WGS sequence"/>
</dbReference>
<evidence type="ECO:0000259" key="8">
    <source>
        <dbReference type="PROSITE" id="PS00624"/>
    </source>
</evidence>
<dbReference type="InterPro" id="IPR007867">
    <property type="entry name" value="GMC_OxRtase_C"/>
</dbReference>
<keyword evidence="3 6" id="KW-0285">Flavoprotein</keyword>
<dbReference type="Gene3D" id="3.30.560.10">
    <property type="entry name" value="Glucose Oxidase, domain 3"/>
    <property type="match status" value="1"/>
</dbReference>
<evidence type="ECO:0000256" key="1">
    <source>
        <dbReference type="ARBA" id="ARBA00001974"/>
    </source>
</evidence>
<evidence type="ECO:0000256" key="3">
    <source>
        <dbReference type="ARBA" id="ARBA00022630"/>
    </source>
</evidence>
<dbReference type="InterPro" id="IPR000172">
    <property type="entry name" value="GMC_OxRdtase_N"/>
</dbReference>
<evidence type="ECO:0000313" key="9">
    <source>
        <dbReference type="EMBL" id="SPB15600.1"/>
    </source>
</evidence>
<sequence length="537" mass="59304">MDASTFDYIIVGAGSAGCILADRLSESGKFRVLLLEAGSADKSMWLRMPLGFAKLFYHPKYNWRYETVQQRELAGQRVYTPRGKVLGGSGAINAMIYVRGQREDFDDWTAQGNPGWGWDDVLPWFKRLESHHVGDTEWHSSRGKIRITRDPVHPICDSFFEACAALGHRSNDDFNGARLEGFGVYDINTRNGQRDSSCTAYLHPAMKRPNVVVQTDAIVDRVLFDRNRTATGVDVLIKGHRQHFAARREVILSAGAVETPKLLQCSGVGDADLLHKHQIPVIRHAPAVGQNLQDHLCASYYYRANCATVNDEVRSLPQQARAMFQYLFRRNGIFATTVKAGGFLRTNGAQTAPNVQLYFNPLSYVLPESGGMPRVEPYSGYTIFFAPCRPTSRGTIELTSADIHAAPRIDPNYLSTEHDQAEAIAGSRLVRDLAATSPLKRVTAEEVRPAEAVSDDASMLQFFREQSGSIYHLCGSCAMGSDTQRSVVNSRLQVHGMTNLRVVDASVFPNITSGNINAPTMMVAEKAADMILADVAA</sequence>
<dbReference type="SUPFAM" id="SSF51905">
    <property type="entry name" value="FAD/NAD(P)-binding domain"/>
    <property type="match status" value="1"/>
</dbReference>
<accession>A0A2U3I601</accession>
<keyword evidence="4 5" id="KW-0274">FAD</keyword>
<dbReference type="PROSITE" id="PS00624">
    <property type="entry name" value="GMC_OXRED_2"/>
    <property type="match status" value="1"/>
</dbReference>
<dbReference type="GO" id="GO:0016614">
    <property type="term" value="F:oxidoreductase activity, acting on CH-OH group of donors"/>
    <property type="evidence" value="ECO:0007669"/>
    <property type="project" value="InterPro"/>
</dbReference>
<dbReference type="SUPFAM" id="SSF54373">
    <property type="entry name" value="FAD-linked reductases, C-terminal domain"/>
    <property type="match status" value="1"/>
</dbReference>
<dbReference type="Pfam" id="PF05199">
    <property type="entry name" value="GMC_oxred_C"/>
    <property type="match status" value="1"/>
</dbReference>